<dbReference type="Proteomes" id="UP001148203">
    <property type="component" value="Unassembled WGS sequence"/>
</dbReference>
<sequence length="102" mass="11703">MSALPAVTRVCNEHGVLEYHVLAVADWDGFESLAKYLEKYWSAVVVERDDNVYSRRWVLRSDDVSVSLYHDSQKGNFFLREDGGLKQDLLERIEADLIGRLG</sequence>
<accession>A0ABT5NUW3</accession>
<reference evidence="1 2" key="1">
    <citation type="submission" date="2022-05" db="EMBL/GenBank/DDBJ databases">
        <title>Novel Pseudomonas spp. Isolated from a Rainbow Trout Aquaculture Facility.</title>
        <authorList>
            <person name="Testerman T."/>
            <person name="Graf J."/>
        </authorList>
    </citation>
    <scope>NUCLEOTIDE SEQUENCE [LARGE SCALE GENOMIC DNA]</scope>
    <source>
        <strain evidence="1 2">ID681</strain>
    </source>
</reference>
<name>A0ABT5NUW3_9PSED</name>
<gene>
    <name evidence="1" type="ORF">M5G11_15635</name>
</gene>
<keyword evidence="2" id="KW-1185">Reference proteome</keyword>
<protein>
    <submittedName>
        <fullName evidence="1">Uncharacterized protein</fullName>
    </submittedName>
</protein>
<dbReference type="EMBL" id="JAMDGY010000045">
    <property type="protein sequence ID" value="MDD0991966.1"/>
    <property type="molecule type" value="Genomic_DNA"/>
</dbReference>
<dbReference type="RefSeq" id="WP_273913249.1">
    <property type="nucleotide sequence ID" value="NZ_JAMDGX010000079.1"/>
</dbReference>
<comment type="caution">
    <text evidence="1">The sequence shown here is derived from an EMBL/GenBank/DDBJ whole genome shotgun (WGS) entry which is preliminary data.</text>
</comment>
<proteinExistence type="predicted"/>
<evidence type="ECO:0000313" key="1">
    <source>
        <dbReference type="EMBL" id="MDD0991966.1"/>
    </source>
</evidence>
<evidence type="ECO:0000313" key="2">
    <source>
        <dbReference type="Proteomes" id="UP001148203"/>
    </source>
</evidence>
<organism evidence="1 2">
    <name type="scientific">Pseudomonas fontis</name>
    <dbReference type="NCBI Taxonomy" id="2942633"/>
    <lineage>
        <taxon>Bacteria</taxon>
        <taxon>Pseudomonadati</taxon>
        <taxon>Pseudomonadota</taxon>
        <taxon>Gammaproteobacteria</taxon>
        <taxon>Pseudomonadales</taxon>
        <taxon>Pseudomonadaceae</taxon>
        <taxon>Pseudomonas</taxon>
    </lineage>
</organism>